<dbReference type="Gene3D" id="3.40.50.300">
    <property type="entry name" value="P-loop containing nucleotide triphosphate hydrolases"/>
    <property type="match status" value="1"/>
</dbReference>
<reference evidence="1" key="1">
    <citation type="submission" date="2022-02" db="EMBL/GenBank/DDBJ databases">
        <authorList>
            <person name="King R."/>
        </authorList>
    </citation>
    <scope>NUCLEOTIDE SEQUENCE</scope>
</reference>
<name>A0A9P0I0I7_SPOLI</name>
<evidence type="ECO:0000313" key="1">
    <source>
        <dbReference type="EMBL" id="CAH1637438.1"/>
    </source>
</evidence>
<dbReference type="Proteomes" id="UP001153321">
    <property type="component" value="Chromosome 15"/>
</dbReference>
<dbReference type="AlphaFoldDB" id="A0A9P0I0I7"/>
<evidence type="ECO:0000313" key="2">
    <source>
        <dbReference type="Proteomes" id="UP001153321"/>
    </source>
</evidence>
<keyword evidence="2" id="KW-1185">Reference proteome</keyword>
<proteinExistence type="predicted"/>
<accession>A0A9P0I0I7</accession>
<sequence length="83" mass="8835">MHGPGIKPKAPRIHDSVPHAVVAISRHTDSCVYYTDINDDAVSKIIRRALGEGEQGILDYNLKMGVKNRDAPVVGALLGGDGS</sequence>
<dbReference type="InterPro" id="IPR027417">
    <property type="entry name" value="P-loop_NTPase"/>
</dbReference>
<organism evidence="1 2">
    <name type="scientific">Spodoptera littoralis</name>
    <name type="common">Egyptian cotton leafworm</name>
    <dbReference type="NCBI Taxonomy" id="7109"/>
    <lineage>
        <taxon>Eukaryota</taxon>
        <taxon>Metazoa</taxon>
        <taxon>Ecdysozoa</taxon>
        <taxon>Arthropoda</taxon>
        <taxon>Hexapoda</taxon>
        <taxon>Insecta</taxon>
        <taxon>Pterygota</taxon>
        <taxon>Neoptera</taxon>
        <taxon>Endopterygota</taxon>
        <taxon>Lepidoptera</taxon>
        <taxon>Glossata</taxon>
        <taxon>Ditrysia</taxon>
        <taxon>Noctuoidea</taxon>
        <taxon>Noctuidae</taxon>
        <taxon>Amphipyrinae</taxon>
        <taxon>Spodoptera</taxon>
    </lineage>
</organism>
<gene>
    <name evidence="1" type="ORF">SPLIT_LOCUS2799</name>
</gene>
<dbReference type="EMBL" id="LR824546">
    <property type="protein sequence ID" value="CAH1637438.1"/>
    <property type="molecule type" value="Genomic_DNA"/>
</dbReference>
<protein>
    <submittedName>
        <fullName evidence="1">Uncharacterized protein</fullName>
    </submittedName>
</protein>